<keyword evidence="2" id="KW-0540">Nuclease</keyword>
<dbReference type="SMART" id="SM00465">
    <property type="entry name" value="GIYc"/>
    <property type="match status" value="1"/>
</dbReference>
<dbReference type="OrthoDB" id="468458at2"/>
<evidence type="ECO:0000313" key="2">
    <source>
        <dbReference type="EMBL" id="KGF73174.1"/>
    </source>
</evidence>
<dbReference type="InterPro" id="IPR000305">
    <property type="entry name" value="GIY-YIG_endonuc"/>
</dbReference>
<dbReference type="SUPFAM" id="SSF82771">
    <property type="entry name" value="GIY-YIG endonuclease"/>
    <property type="match status" value="1"/>
</dbReference>
<keyword evidence="3" id="KW-1185">Reference proteome</keyword>
<name>A0A098TLJ0_9CYAN</name>
<dbReference type="AlphaFoldDB" id="A0A098TLJ0"/>
<dbReference type="STRING" id="1497020.DO97_02370"/>
<accession>A0A098TLJ0</accession>
<organism evidence="2 3">
    <name type="scientific">Neosynechococcus sphagnicola sy1</name>
    <dbReference type="NCBI Taxonomy" id="1497020"/>
    <lineage>
        <taxon>Bacteria</taxon>
        <taxon>Bacillati</taxon>
        <taxon>Cyanobacteriota</taxon>
        <taxon>Cyanophyceae</taxon>
        <taxon>Neosynechococcales</taxon>
        <taxon>Neosynechococcaceae</taxon>
        <taxon>Neosynechococcus</taxon>
    </lineage>
</organism>
<sequence>MLQEFGTLPNLKLSERQRLPECSAIYFAIARDQVLYVGLATNLRSRWQNHHRLPQLEAVNKRCEVKLFWLGCAQNQLNDLERQYIEYYCPTLNQTKVPERQIVPSFQMLTLSLKKLNERVLGFGVCPASDKHLKTLILGYLADYREIRLATTTLRKTLQAITRKPNSLFRWTEVVRRRDGAHWWTRCNGIEIRLIPWFEERIMHNPSMYEVMAEKRFGAWTSIPMPEYEAMRQEVRAMSFTERLELARSSGIGQKLFPLECGAQFFTVSGVEILCLTDHQLQTLLSKHSHLQEQYPTVCAIDSDPVPMLGF</sequence>
<gene>
    <name evidence="2" type="ORF">DO97_02370</name>
</gene>
<evidence type="ECO:0000313" key="3">
    <source>
        <dbReference type="Proteomes" id="UP000030170"/>
    </source>
</evidence>
<protein>
    <submittedName>
        <fullName evidence="2">GIY-YIG domain-containing protein, endonuclease</fullName>
    </submittedName>
</protein>
<dbReference type="RefSeq" id="WP_036532080.1">
    <property type="nucleotide sequence ID" value="NZ_JJML01000015.1"/>
</dbReference>
<dbReference type="InterPro" id="IPR035901">
    <property type="entry name" value="GIY-YIG_endonuc_sf"/>
</dbReference>
<reference evidence="2 3" key="1">
    <citation type="journal article" date="2014" name="Mol. Ecol.">
        <title>Evolution of Synechococcus.</title>
        <authorList>
            <person name="Dvorak P."/>
            <person name="Casamatta D."/>
            <person name="Hasler P."/>
            <person name="Poulickova A."/>
            <person name="Ondrej V."/>
            <person name="Sanges R."/>
        </authorList>
    </citation>
    <scope>NUCLEOTIDE SEQUENCE [LARGE SCALE GENOMIC DNA]</scope>
    <source>
        <strain evidence="2 3">CAUP A 1101</strain>
    </source>
</reference>
<dbReference type="GO" id="GO:0004519">
    <property type="term" value="F:endonuclease activity"/>
    <property type="evidence" value="ECO:0007669"/>
    <property type="project" value="UniProtKB-KW"/>
</dbReference>
<proteinExistence type="predicted"/>
<keyword evidence="2" id="KW-0378">Hydrolase</keyword>
<evidence type="ECO:0000259" key="1">
    <source>
        <dbReference type="PROSITE" id="PS50164"/>
    </source>
</evidence>
<dbReference type="Proteomes" id="UP000030170">
    <property type="component" value="Unassembled WGS sequence"/>
</dbReference>
<keyword evidence="2" id="KW-0255">Endonuclease</keyword>
<dbReference type="EMBL" id="JJML01000015">
    <property type="protein sequence ID" value="KGF73174.1"/>
    <property type="molecule type" value="Genomic_DNA"/>
</dbReference>
<dbReference type="Gene3D" id="3.40.1440.10">
    <property type="entry name" value="GIY-YIG endonuclease"/>
    <property type="match status" value="1"/>
</dbReference>
<dbReference type="CDD" id="cd00719">
    <property type="entry name" value="GIY-YIG_SF"/>
    <property type="match status" value="1"/>
</dbReference>
<comment type="caution">
    <text evidence="2">The sequence shown here is derived from an EMBL/GenBank/DDBJ whole genome shotgun (WGS) entry which is preliminary data.</text>
</comment>
<dbReference type="PROSITE" id="PS50164">
    <property type="entry name" value="GIY_YIG"/>
    <property type="match status" value="1"/>
</dbReference>
<feature type="domain" description="GIY-YIG" evidence="1">
    <location>
        <begin position="21"/>
        <end position="94"/>
    </location>
</feature>